<evidence type="ECO:0000313" key="2">
    <source>
        <dbReference type="Proteomes" id="UP001174936"/>
    </source>
</evidence>
<comment type="caution">
    <text evidence="1">The sequence shown here is derived from an EMBL/GenBank/DDBJ whole genome shotgun (WGS) entry which is preliminary data.</text>
</comment>
<accession>A0AA39YE94</accession>
<reference evidence="1" key="1">
    <citation type="submission" date="2023-06" db="EMBL/GenBank/DDBJ databases">
        <title>Genome-scale phylogeny and comparative genomics of the fungal order Sordariales.</title>
        <authorList>
            <consortium name="Lawrence Berkeley National Laboratory"/>
            <person name="Hensen N."/>
            <person name="Bonometti L."/>
            <person name="Westerberg I."/>
            <person name="Brannstrom I.O."/>
            <person name="Guillou S."/>
            <person name="Cros-Aarteil S."/>
            <person name="Calhoun S."/>
            <person name="Haridas S."/>
            <person name="Kuo A."/>
            <person name="Mondo S."/>
            <person name="Pangilinan J."/>
            <person name="Riley R."/>
            <person name="Labutti K."/>
            <person name="Andreopoulos B."/>
            <person name="Lipzen A."/>
            <person name="Chen C."/>
            <person name="Yanf M."/>
            <person name="Daum C."/>
            <person name="Ng V."/>
            <person name="Clum A."/>
            <person name="Steindorff A."/>
            <person name="Ohm R."/>
            <person name="Martin F."/>
            <person name="Silar P."/>
            <person name="Natvig D."/>
            <person name="Lalanne C."/>
            <person name="Gautier V."/>
            <person name="Ament-Velasquez S.L."/>
            <person name="Kruys A."/>
            <person name="Hutchinson M.I."/>
            <person name="Powell A.J."/>
            <person name="Barry K."/>
            <person name="Miller A.N."/>
            <person name="Grigoriev I.V."/>
            <person name="Debuchy R."/>
            <person name="Gladieux P."/>
            <person name="Thoren M.H."/>
            <person name="Johannesson H."/>
        </authorList>
    </citation>
    <scope>NUCLEOTIDE SEQUENCE</scope>
    <source>
        <strain evidence="1">SMH2532-1</strain>
    </source>
</reference>
<sequence length="132" mass="13020">MAIPIASFGGGDSAVGGLINAKLLPEYEIVHASTGLASALAELPALASGDLSITPSSGFGTNADSGEKKVPTAIIIGGTVPPAEAEQLKAAVSAVAPAIKFVQVTKEDIIAAGGAGPDVDLIVKLFKEKLAA</sequence>
<evidence type="ECO:0000313" key="1">
    <source>
        <dbReference type="EMBL" id="KAK0649916.1"/>
    </source>
</evidence>
<dbReference type="EMBL" id="JAULSV010000003">
    <property type="protein sequence ID" value="KAK0649916.1"/>
    <property type="molecule type" value="Genomic_DNA"/>
</dbReference>
<dbReference type="Proteomes" id="UP001174936">
    <property type="component" value="Unassembled WGS sequence"/>
</dbReference>
<proteinExistence type="predicted"/>
<protein>
    <submittedName>
        <fullName evidence="1">Uncharacterized protein</fullName>
    </submittedName>
</protein>
<organism evidence="1 2">
    <name type="scientific">Cercophora newfieldiana</name>
    <dbReference type="NCBI Taxonomy" id="92897"/>
    <lineage>
        <taxon>Eukaryota</taxon>
        <taxon>Fungi</taxon>
        <taxon>Dikarya</taxon>
        <taxon>Ascomycota</taxon>
        <taxon>Pezizomycotina</taxon>
        <taxon>Sordariomycetes</taxon>
        <taxon>Sordariomycetidae</taxon>
        <taxon>Sordariales</taxon>
        <taxon>Lasiosphaeriaceae</taxon>
        <taxon>Cercophora</taxon>
    </lineage>
</organism>
<dbReference type="AlphaFoldDB" id="A0AA39YE94"/>
<name>A0AA39YE94_9PEZI</name>
<gene>
    <name evidence="1" type="ORF">B0T16DRAFT_410886</name>
</gene>
<keyword evidence="2" id="KW-1185">Reference proteome</keyword>